<dbReference type="AlphaFoldDB" id="A0AAV9XEX2"/>
<protein>
    <recommendedName>
        <fullName evidence="5">RxLR effector protein</fullName>
    </recommendedName>
</protein>
<keyword evidence="2" id="KW-0732">Signal</keyword>
<evidence type="ECO:0000313" key="4">
    <source>
        <dbReference type="Proteomes" id="UP001365542"/>
    </source>
</evidence>
<keyword evidence="4" id="KW-1185">Reference proteome</keyword>
<feature type="signal peptide" evidence="2">
    <location>
        <begin position="1"/>
        <end position="18"/>
    </location>
</feature>
<evidence type="ECO:0000256" key="1">
    <source>
        <dbReference type="SAM" id="MobiDB-lite"/>
    </source>
</evidence>
<feature type="compositionally biased region" description="Acidic residues" evidence="1">
    <location>
        <begin position="62"/>
        <end position="72"/>
    </location>
</feature>
<proteinExistence type="predicted"/>
<accession>A0AAV9XEX2</accession>
<sequence>MQISRLSFLSILLATVSAASIESNQIKAREVNLAESAGELIKRTPHLYTRGAKKKVKGSGGGDEEDDDDDDQQQQNNTNSAVHLNVNVALAAGAGVVALGAFML</sequence>
<organism evidence="3 4">
    <name type="scientific">Orbilia ellipsospora</name>
    <dbReference type="NCBI Taxonomy" id="2528407"/>
    <lineage>
        <taxon>Eukaryota</taxon>
        <taxon>Fungi</taxon>
        <taxon>Dikarya</taxon>
        <taxon>Ascomycota</taxon>
        <taxon>Pezizomycotina</taxon>
        <taxon>Orbiliomycetes</taxon>
        <taxon>Orbiliales</taxon>
        <taxon>Orbiliaceae</taxon>
        <taxon>Orbilia</taxon>
    </lineage>
</organism>
<reference evidence="3 4" key="1">
    <citation type="submission" date="2019-10" db="EMBL/GenBank/DDBJ databases">
        <authorList>
            <person name="Palmer J.M."/>
        </authorList>
    </citation>
    <scope>NUCLEOTIDE SEQUENCE [LARGE SCALE GENOMIC DNA]</scope>
    <source>
        <strain evidence="3 4">TWF694</strain>
    </source>
</reference>
<feature type="chain" id="PRO_5043855382" description="RxLR effector protein" evidence="2">
    <location>
        <begin position="19"/>
        <end position="104"/>
    </location>
</feature>
<comment type="caution">
    <text evidence="3">The sequence shown here is derived from an EMBL/GenBank/DDBJ whole genome shotgun (WGS) entry which is preliminary data.</text>
</comment>
<feature type="region of interest" description="Disordered" evidence="1">
    <location>
        <begin position="51"/>
        <end position="80"/>
    </location>
</feature>
<gene>
    <name evidence="3" type="ORF">TWF694_008968</name>
</gene>
<evidence type="ECO:0000256" key="2">
    <source>
        <dbReference type="SAM" id="SignalP"/>
    </source>
</evidence>
<dbReference type="Proteomes" id="UP001365542">
    <property type="component" value="Unassembled WGS sequence"/>
</dbReference>
<evidence type="ECO:0000313" key="3">
    <source>
        <dbReference type="EMBL" id="KAK6540147.1"/>
    </source>
</evidence>
<dbReference type="EMBL" id="JAVHJO010000005">
    <property type="protein sequence ID" value="KAK6540147.1"/>
    <property type="molecule type" value="Genomic_DNA"/>
</dbReference>
<evidence type="ECO:0008006" key="5">
    <source>
        <dbReference type="Google" id="ProtNLM"/>
    </source>
</evidence>
<name>A0AAV9XEX2_9PEZI</name>